<keyword evidence="3" id="KW-1185">Reference proteome</keyword>
<dbReference type="PANTHER" id="PTHR37542">
    <property type="entry name" value="HELO DOMAIN-CONTAINING PROTEIN-RELATED"/>
    <property type="match status" value="1"/>
</dbReference>
<dbReference type="SUPFAM" id="SSF56112">
    <property type="entry name" value="Protein kinase-like (PK-like)"/>
    <property type="match status" value="1"/>
</dbReference>
<evidence type="ECO:0000313" key="2">
    <source>
        <dbReference type="EMBL" id="ORY13460.1"/>
    </source>
</evidence>
<evidence type="ECO:0000256" key="1">
    <source>
        <dbReference type="SAM" id="MobiDB-lite"/>
    </source>
</evidence>
<dbReference type="PANTHER" id="PTHR37542:SF3">
    <property type="entry name" value="PRION-INHIBITION AND PROPAGATION HELO DOMAIN-CONTAINING PROTEIN"/>
    <property type="match status" value="1"/>
</dbReference>
<accession>A0A1Y1ZTC5</accession>
<organism evidence="2 3">
    <name type="scientific">Clohesyomyces aquaticus</name>
    <dbReference type="NCBI Taxonomy" id="1231657"/>
    <lineage>
        <taxon>Eukaryota</taxon>
        <taxon>Fungi</taxon>
        <taxon>Dikarya</taxon>
        <taxon>Ascomycota</taxon>
        <taxon>Pezizomycotina</taxon>
        <taxon>Dothideomycetes</taxon>
        <taxon>Pleosporomycetidae</taxon>
        <taxon>Pleosporales</taxon>
        <taxon>Lindgomycetaceae</taxon>
        <taxon>Clohesyomyces</taxon>
    </lineage>
</organism>
<dbReference type="AlphaFoldDB" id="A0A1Y1ZTC5"/>
<proteinExistence type="predicted"/>
<sequence>MYSLEIPCISSTSISEVETSLRASSTTMPPTGSAQAPPNPLESFANKSSVWSTITGTVSFVNDVLDLVNKANRSINEFQRFDQDSASLLITFSREIALLEVWSQSLGFELESNGQFKKVDVTAFASRSPTRARQLDALKLIFDAIVGLLNKLVLAFEAIGNPTLEKVVKFLNQLNIPHPESGSARTLDASATSLEVRLRQELESAGLIDKAGPHWSNKLLQIASEKQPQIVEMLQELSRQNGILSTCVIERKLDMLESVPACLAGVTDIKDKQTEIGKDVKTIQTKVSRLQLISKYEVLRKSASSDNDALPRAAKRVIYALQGDFEIADDEDVEMEISKDELVFVKDSAFAQKRQVVLYNGAQHLVDWNEDIVADSDDEKSEVSNRLGKLTRALRLDPTGLRILPTTGYVSALDDTESKYGLIYLLPQDYDIDPRSLGIKTLKELFATTSKCACYCSHCRICQVSRSTPAIRMPTLDERLQLVVSLLKAFREFQASQWLHQGISSENIVFVCSGTPGYLEEPWIMGFDFARPVGSGSDRRKIGAFSDYQHPLRRQQKDDGRSHQRYRAEFELYSIGRLMVEIACWEEVKEELLDGAIGYLPDIVGKLFIDAAKWCLGMSDDSPMKVGNIKSNAPPTVGAWSGNLIRLFEFNVLWKVLDCQAS</sequence>
<dbReference type="Proteomes" id="UP000193144">
    <property type="component" value="Unassembled WGS sequence"/>
</dbReference>
<evidence type="ECO:0008006" key="4">
    <source>
        <dbReference type="Google" id="ProtNLM"/>
    </source>
</evidence>
<gene>
    <name evidence="2" type="ORF">BCR34DRAFT_561892</name>
</gene>
<feature type="region of interest" description="Disordered" evidence="1">
    <location>
        <begin position="20"/>
        <end position="39"/>
    </location>
</feature>
<evidence type="ECO:0000313" key="3">
    <source>
        <dbReference type="Proteomes" id="UP000193144"/>
    </source>
</evidence>
<feature type="compositionally biased region" description="Polar residues" evidence="1">
    <location>
        <begin position="21"/>
        <end position="36"/>
    </location>
</feature>
<name>A0A1Y1ZTC5_9PLEO</name>
<dbReference type="InterPro" id="IPR011009">
    <property type="entry name" value="Kinase-like_dom_sf"/>
</dbReference>
<reference evidence="2 3" key="1">
    <citation type="submission" date="2016-07" db="EMBL/GenBank/DDBJ databases">
        <title>Pervasive Adenine N6-methylation of Active Genes in Fungi.</title>
        <authorList>
            <consortium name="DOE Joint Genome Institute"/>
            <person name="Mondo S.J."/>
            <person name="Dannebaum R.O."/>
            <person name="Kuo R.C."/>
            <person name="Labutti K."/>
            <person name="Haridas S."/>
            <person name="Kuo A."/>
            <person name="Salamov A."/>
            <person name="Ahrendt S.R."/>
            <person name="Lipzen A."/>
            <person name="Sullivan W."/>
            <person name="Andreopoulos W.B."/>
            <person name="Clum A."/>
            <person name="Lindquist E."/>
            <person name="Daum C."/>
            <person name="Ramamoorthy G.K."/>
            <person name="Gryganskyi A."/>
            <person name="Culley D."/>
            <person name="Magnuson J.K."/>
            <person name="James T.Y."/>
            <person name="O'Malley M.A."/>
            <person name="Stajich J.E."/>
            <person name="Spatafora J.W."/>
            <person name="Visel A."/>
            <person name="Grigoriev I.V."/>
        </authorList>
    </citation>
    <scope>NUCLEOTIDE SEQUENCE [LARGE SCALE GENOMIC DNA]</scope>
    <source>
        <strain evidence="2 3">CBS 115471</strain>
    </source>
</reference>
<protein>
    <recommendedName>
        <fullName evidence="4">Prion-inhibition and propagation-domain-containing protein</fullName>
    </recommendedName>
</protein>
<dbReference type="EMBL" id="MCFA01000041">
    <property type="protein sequence ID" value="ORY13460.1"/>
    <property type="molecule type" value="Genomic_DNA"/>
</dbReference>
<dbReference type="OrthoDB" id="4062651at2759"/>
<comment type="caution">
    <text evidence="2">The sequence shown here is derived from an EMBL/GenBank/DDBJ whole genome shotgun (WGS) entry which is preliminary data.</text>
</comment>